<accession>A0A916IS92</accession>
<evidence type="ECO:0000256" key="11">
    <source>
        <dbReference type="SAM" id="SignalP"/>
    </source>
</evidence>
<keyword evidence="7" id="KW-0406">Ion transport</keyword>
<keyword evidence="6 11" id="KW-0732">Signal</keyword>
<feature type="signal peptide" evidence="11">
    <location>
        <begin position="1"/>
        <end position="22"/>
    </location>
</feature>
<dbReference type="GO" id="GO:0046930">
    <property type="term" value="C:pore complex"/>
    <property type="evidence" value="ECO:0007669"/>
    <property type="project" value="UniProtKB-KW"/>
</dbReference>
<evidence type="ECO:0000313" key="14">
    <source>
        <dbReference type="Proteomes" id="UP000672934"/>
    </source>
</evidence>
<dbReference type="Proteomes" id="UP000672934">
    <property type="component" value="Unassembled WGS sequence"/>
</dbReference>
<evidence type="ECO:0000256" key="5">
    <source>
        <dbReference type="ARBA" id="ARBA00022692"/>
    </source>
</evidence>
<dbReference type="GO" id="GO:0015288">
    <property type="term" value="F:porin activity"/>
    <property type="evidence" value="ECO:0007669"/>
    <property type="project" value="UniProtKB-KW"/>
</dbReference>
<evidence type="ECO:0000313" key="13">
    <source>
        <dbReference type="EMBL" id="CAG2137148.1"/>
    </source>
</evidence>
<evidence type="ECO:0000256" key="9">
    <source>
        <dbReference type="ARBA" id="ARBA00023136"/>
    </source>
</evidence>
<name>A0A916IS92_9BURK</name>
<reference evidence="13" key="1">
    <citation type="submission" date="2021-03" db="EMBL/GenBank/DDBJ databases">
        <authorList>
            <person name="Peeters C."/>
        </authorList>
    </citation>
    <scope>NUCLEOTIDE SEQUENCE</scope>
    <source>
        <strain evidence="13">LMG 31506</strain>
    </source>
</reference>
<keyword evidence="5" id="KW-0812">Transmembrane</keyword>
<dbReference type="SUPFAM" id="SSF56935">
    <property type="entry name" value="Porins"/>
    <property type="match status" value="1"/>
</dbReference>
<dbReference type="InterPro" id="IPR050298">
    <property type="entry name" value="Gram-neg_bact_OMP"/>
</dbReference>
<keyword evidence="8" id="KW-0626">Porin</keyword>
<keyword evidence="10" id="KW-0998">Cell outer membrane</keyword>
<evidence type="ECO:0000256" key="2">
    <source>
        <dbReference type="ARBA" id="ARBA00011233"/>
    </source>
</evidence>
<proteinExistence type="predicted"/>
<dbReference type="Pfam" id="PF13609">
    <property type="entry name" value="Porin_4"/>
    <property type="match status" value="1"/>
</dbReference>
<keyword evidence="14" id="KW-1185">Reference proteome</keyword>
<comment type="caution">
    <text evidence="13">The sequence shown here is derived from an EMBL/GenBank/DDBJ whole genome shotgun (WGS) entry which is preliminary data.</text>
</comment>
<evidence type="ECO:0000256" key="1">
    <source>
        <dbReference type="ARBA" id="ARBA00004571"/>
    </source>
</evidence>
<evidence type="ECO:0000256" key="3">
    <source>
        <dbReference type="ARBA" id="ARBA00022448"/>
    </source>
</evidence>
<evidence type="ECO:0000256" key="6">
    <source>
        <dbReference type="ARBA" id="ARBA00022729"/>
    </source>
</evidence>
<comment type="subcellular location">
    <subcellularLocation>
        <location evidence="1">Cell outer membrane</location>
        <topology evidence="1">Multi-pass membrane protein</topology>
    </subcellularLocation>
</comment>
<dbReference type="InterPro" id="IPR023614">
    <property type="entry name" value="Porin_dom_sf"/>
</dbReference>
<evidence type="ECO:0000259" key="12">
    <source>
        <dbReference type="Pfam" id="PF13609"/>
    </source>
</evidence>
<evidence type="ECO:0000256" key="10">
    <source>
        <dbReference type="ARBA" id="ARBA00023237"/>
    </source>
</evidence>
<dbReference type="PANTHER" id="PTHR34501">
    <property type="entry name" value="PROTEIN YDDL-RELATED"/>
    <property type="match status" value="1"/>
</dbReference>
<feature type="chain" id="PRO_5037892894" evidence="11">
    <location>
        <begin position="23"/>
        <end position="354"/>
    </location>
</feature>
<comment type="subunit">
    <text evidence="2">Homotrimer.</text>
</comment>
<evidence type="ECO:0000256" key="8">
    <source>
        <dbReference type="ARBA" id="ARBA00023114"/>
    </source>
</evidence>
<organism evidence="13 14">
    <name type="scientific">Cupriavidus yeoncheonensis</name>
    <dbReference type="NCBI Taxonomy" id="1462994"/>
    <lineage>
        <taxon>Bacteria</taxon>
        <taxon>Pseudomonadati</taxon>
        <taxon>Pseudomonadota</taxon>
        <taxon>Betaproteobacteria</taxon>
        <taxon>Burkholderiales</taxon>
        <taxon>Burkholderiaceae</taxon>
        <taxon>Cupriavidus</taxon>
    </lineage>
</organism>
<evidence type="ECO:0000256" key="7">
    <source>
        <dbReference type="ARBA" id="ARBA00023065"/>
    </source>
</evidence>
<dbReference type="EMBL" id="CAJPUY010000005">
    <property type="protein sequence ID" value="CAG2137148.1"/>
    <property type="molecule type" value="Genomic_DNA"/>
</dbReference>
<gene>
    <name evidence="13" type="ORF">LMG31506_01792</name>
</gene>
<dbReference type="CDD" id="cd00342">
    <property type="entry name" value="gram_neg_porins"/>
    <property type="match status" value="1"/>
</dbReference>
<dbReference type="Gene3D" id="2.40.160.10">
    <property type="entry name" value="Porin"/>
    <property type="match status" value="1"/>
</dbReference>
<dbReference type="RefSeq" id="WP_211946764.1">
    <property type="nucleotide sequence ID" value="NZ_CAJPUY010000005.1"/>
</dbReference>
<keyword evidence="4" id="KW-1134">Transmembrane beta strand</keyword>
<keyword evidence="9" id="KW-0472">Membrane</keyword>
<dbReference type="PANTHER" id="PTHR34501:SF9">
    <property type="entry name" value="MAJOR OUTER MEMBRANE PROTEIN P.IA"/>
    <property type="match status" value="1"/>
</dbReference>
<dbReference type="InterPro" id="IPR033900">
    <property type="entry name" value="Gram_neg_porin_domain"/>
</dbReference>
<protein>
    <submittedName>
        <fullName evidence="13">Outer membrane porin protein 32</fullName>
    </submittedName>
</protein>
<sequence length="354" mass="37523">MGTRSIWSACIGLAVLSSQASAYSSQTSSSNMLLFGTADASIEYAKGSQSVVKMREGEGAASRFGMLGSEDLGGGLKAIMTLEAGFNIDTGTEFFGNGTLFGRQAFVGLSNGWGEVRFGRQYSPAFYALLKLDPFSLNGQNSPFNIFSSVSSQGTGYVPYTSRFNNAVQYLSQDLGPFSFAAFAAPGEVPGATSTGLSFGANVIYETEKALLFYAYLGQRGGAAVDSALFNNHFVGGSYRFGPVRLGGVFEMASSKFKNTNAARGYGLTFSWDVTTNDVFKAAATKRHVIGASDSPLFVTVGWDHSLSKRTTLYTRLVFVDNSAGGSTTLNAIPIDPKSGASGRSINFGITHRF</sequence>
<dbReference type="GO" id="GO:0009279">
    <property type="term" value="C:cell outer membrane"/>
    <property type="evidence" value="ECO:0007669"/>
    <property type="project" value="UniProtKB-SubCell"/>
</dbReference>
<dbReference type="GO" id="GO:0006811">
    <property type="term" value="P:monoatomic ion transport"/>
    <property type="evidence" value="ECO:0007669"/>
    <property type="project" value="UniProtKB-KW"/>
</dbReference>
<feature type="domain" description="Porin" evidence="12">
    <location>
        <begin position="13"/>
        <end position="324"/>
    </location>
</feature>
<dbReference type="AlphaFoldDB" id="A0A916IS92"/>
<keyword evidence="3" id="KW-0813">Transport</keyword>
<evidence type="ECO:0000256" key="4">
    <source>
        <dbReference type="ARBA" id="ARBA00022452"/>
    </source>
</evidence>